<dbReference type="AlphaFoldDB" id="A0A261VAI6"/>
<dbReference type="InterPro" id="IPR014757">
    <property type="entry name" value="Tscrpt_reg_IclR_C"/>
</dbReference>
<dbReference type="Pfam" id="PF01614">
    <property type="entry name" value="IclR_C"/>
    <property type="match status" value="1"/>
</dbReference>
<dbReference type="GO" id="GO:0003677">
    <property type="term" value="F:DNA binding"/>
    <property type="evidence" value="ECO:0007669"/>
    <property type="project" value="UniProtKB-KW"/>
</dbReference>
<evidence type="ECO:0000313" key="7">
    <source>
        <dbReference type="Proteomes" id="UP000216429"/>
    </source>
</evidence>
<keyword evidence="2" id="KW-0238">DNA-binding</keyword>
<dbReference type="SUPFAM" id="SSF46785">
    <property type="entry name" value="Winged helix' DNA-binding domain"/>
    <property type="match status" value="1"/>
</dbReference>
<feature type="domain" description="IclR-ED" evidence="5">
    <location>
        <begin position="80"/>
        <end position="264"/>
    </location>
</feature>
<dbReference type="OrthoDB" id="5401369at2"/>
<evidence type="ECO:0000259" key="5">
    <source>
        <dbReference type="PROSITE" id="PS51078"/>
    </source>
</evidence>
<dbReference type="InterPro" id="IPR029016">
    <property type="entry name" value="GAF-like_dom_sf"/>
</dbReference>
<dbReference type="InterPro" id="IPR036388">
    <property type="entry name" value="WH-like_DNA-bd_sf"/>
</dbReference>
<dbReference type="PANTHER" id="PTHR30136:SF33">
    <property type="entry name" value="TRANSCRIPTIONAL REGULATORY PROTEIN"/>
    <property type="match status" value="1"/>
</dbReference>
<keyword evidence="3" id="KW-0804">Transcription</keyword>
<dbReference type="GO" id="GO:0045892">
    <property type="term" value="P:negative regulation of DNA-templated transcription"/>
    <property type="evidence" value="ECO:0007669"/>
    <property type="project" value="TreeGrafter"/>
</dbReference>
<dbReference type="PANTHER" id="PTHR30136">
    <property type="entry name" value="HELIX-TURN-HELIX TRANSCRIPTIONAL REGULATOR, ICLR FAMILY"/>
    <property type="match status" value="1"/>
</dbReference>
<dbReference type="SMART" id="SM00346">
    <property type="entry name" value="HTH_ICLR"/>
    <property type="match status" value="1"/>
</dbReference>
<dbReference type="SUPFAM" id="SSF55781">
    <property type="entry name" value="GAF domain-like"/>
    <property type="match status" value="1"/>
</dbReference>
<proteinExistence type="predicted"/>
<dbReference type="InterPro" id="IPR005471">
    <property type="entry name" value="Tscrpt_reg_IclR_N"/>
</dbReference>
<dbReference type="PROSITE" id="PS51077">
    <property type="entry name" value="HTH_ICLR"/>
    <property type="match status" value="1"/>
</dbReference>
<evidence type="ECO:0000256" key="1">
    <source>
        <dbReference type="ARBA" id="ARBA00023015"/>
    </source>
</evidence>
<sequence length="268" mass="28807">MNTSVDSSSHKPGIREVRVLARGLTILLAFEPDNDWLSNSEIAALTGLPKPTVSRLTANLLEAEYLQYSAERAAYRLGTAVLALGFIAASHRDFVMLARPLMQQFADLHQVSVVLASPDASSMVCNEVAHSRDMLFTLRVRPGSRLRIDRSALGRALIGAMGEAERAVFLEKLHAADPQAWELLRREVPAAISQMANDGYCVAAGTLEAGTNGAAVVVDTPDGPHTYALGCAAPSNSLDLPRLEQKVIPDLLALKGRLEAELSNVKAE</sequence>
<reference evidence="7" key="1">
    <citation type="submission" date="2017-05" db="EMBL/GenBank/DDBJ databases">
        <title>Complete and WGS of Bordetella genogroups.</title>
        <authorList>
            <person name="Spilker T."/>
            <person name="Lipuma J."/>
        </authorList>
    </citation>
    <scope>NUCLEOTIDE SEQUENCE [LARGE SCALE GENOMIC DNA]</scope>
    <source>
        <strain evidence="7">AU6712</strain>
    </source>
</reference>
<name>A0A261VAI6_9BORD</name>
<evidence type="ECO:0000256" key="3">
    <source>
        <dbReference type="ARBA" id="ARBA00023163"/>
    </source>
</evidence>
<accession>A0A261VAI6</accession>
<dbReference type="Pfam" id="PF09339">
    <property type="entry name" value="HTH_IclR"/>
    <property type="match status" value="1"/>
</dbReference>
<keyword evidence="1" id="KW-0805">Transcription regulation</keyword>
<dbReference type="GO" id="GO:0003700">
    <property type="term" value="F:DNA-binding transcription factor activity"/>
    <property type="evidence" value="ECO:0007669"/>
    <property type="project" value="TreeGrafter"/>
</dbReference>
<dbReference type="Proteomes" id="UP000216429">
    <property type="component" value="Unassembled WGS sequence"/>
</dbReference>
<comment type="caution">
    <text evidence="6">The sequence shown here is derived from an EMBL/GenBank/DDBJ whole genome shotgun (WGS) entry which is preliminary data.</text>
</comment>
<feature type="domain" description="HTH iclR-type" evidence="4">
    <location>
        <begin position="17"/>
        <end position="79"/>
    </location>
</feature>
<organism evidence="6 7">
    <name type="scientific">Bordetella genomosp. 12</name>
    <dbReference type="NCBI Taxonomy" id="463035"/>
    <lineage>
        <taxon>Bacteria</taxon>
        <taxon>Pseudomonadati</taxon>
        <taxon>Pseudomonadota</taxon>
        <taxon>Betaproteobacteria</taxon>
        <taxon>Burkholderiales</taxon>
        <taxon>Alcaligenaceae</taxon>
        <taxon>Bordetella</taxon>
    </lineage>
</organism>
<dbReference type="InterPro" id="IPR050707">
    <property type="entry name" value="HTH_MetabolicPath_Reg"/>
</dbReference>
<dbReference type="RefSeq" id="WP_094814230.1">
    <property type="nucleotide sequence ID" value="NZ_NEVU01000003.1"/>
</dbReference>
<dbReference type="EMBL" id="NEVU01000003">
    <property type="protein sequence ID" value="OZI70985.1"/>
    <property type="molecule type" value="Genomic_DNA"/>
</dbReference>
<gene>
    <name evidence="6" type="ORF">CAL22_13905</name>
</gene>
<dbReference type="Gene3D" id="3.30.450.40">
    <property type="match status" value="1"/>
</dbReference>
<keyword evidence="7" id="KW-1185">Reference proteome</keyword>
<dbReference type="Gene3D" id="1.10.10.10">
    <property type="entry name" value="Winged helix-like DNA-binding domain superfamily/Winged helix DNA-binding domain"/>
    <property type="match status" value="1"/>
</dbReference>
<evidence type="ECO:0000256" key="2">
    <source>
        <dbReference type="ARBA" id="ARBA00023125"/>
    </source>
</evidence>
<evidence type="ECO:0000259" key="4">
    <source>
        <dbReference type="PROSITE" id="PS51077"/>
    </source>
</evidence>
<dbReference type="InterPro" id="IPR036390">
    <property type="entry name" value="WH_DNA-bd_sf"/>
</dbReference>
<protein>
    <submittedName>
        <fullName evidence="6">IclR family transcriptional regulator</fullName>
    </submittedName>
</protein>
<dbReference type="PROSITE" id="PS51078">
    <property type="entry name" value="ICLR_ED"/>
    <property type="match status" value="1"/>
</dbReference>
<evidence type="ECO:0000313" key="6">
    <source>
        <dbReference type="EMBL" id="OZI70985.1"/>
    </source>
</evidence>